<reference evidence="2 3" key="1">
    <citation type="submission" date="2020-07" db="EMBL/GenBank/DDBJ databases">
        <title>Genomic Encyclopedia of Type Strains, Phase IV (KMG-V): Genome sequencing to study the core and pangenomes of soil and plant-associated prokaryotes.</title>
        <authorList>
            <person name="Whitman W."/>
        </authorList>
    </citation>
    <scope>NUCLEOTIDE SEQUENCE [LARGE SCALE GENOMIC DNA]</scope>
    <source>
        <strain evidence="2 3">RH2WT43</strain>
    </source>
</reference>
<name>A0A839EUS1_9GAMM</name>
<sequence length="434" mass="44056">MHARLPIAIVLAAACVVARGATFTANQEADLPDLIPGNGFCNVFPQPGAGPCTLRAAIMETNALAGADTIDLLAGFHYTLDREGQGDDTAALGDLDISDDLTIRFFASGERPVVSAAGIDRVFDVIAGNVTLLGFTISGGAATSAAATSGGGVLVRSGAGSVDFILMQVSGNTAELGGGLYNAGADTRVSGSVFRNNIFRGDSTATPSGSAIRNRGNLEVSYSVIHHNSGVPISLPDAPSGTFTPTANAIDSEPLGAGSGSVRIANTTFFHNTGTAINIDGGDLELSSVTIAGNTERGLGMSDGSVLMHNTMIAHNGLADCAIAGGVATDTNRYNLDSDDSCALSGGGSNHVGVDPQLTPLADHGGPTPTIWPAPNSVAIDHGHPLFSATGCEDDDQSLADRPVDFDGDGAALCDIGAVELQGDVIFFEPFDRI</sequence>
<feature type="signal peptide" evidence="1">
    <location>
        <begin position="1"/>
        <end position="20"/>
    </location>
</feature>
<evidence type="ECO:0000256" key="1">
    <source>
        <dbReference type="SAM" id="SignalP"/>
    </source>
</evidence>
<dbReference type="Gene3D" id="2.160.20.10">
    <property type="entry name" value="Single-stranded right-handed beta-helix, Pectin lyase-like"/>
    <property type="match status" value="1"/>
</dbReference>
<evidence type="ECO:0000313" key="2">
    <source>
        <dbReference type="EMBL" id="MBA8887495.1"/>
    </source>
</evidence>
<keyword evidence="1" id="KW-0732">Signal</keyword>
<dbReference type="AlphaFoldDB" id="A0A839EUS1"/>
<dbReference type="EMBL" id="JACGXL010000002">
    <property type="protein sequence ID" value="MBA8887495.1"/>
    <property type="molecule type" value="Genomic_DNA"/>
</dbReference>
<feature type="chain" id="PRO_5032811965" description="CSLREA domain-containing protein" evidence="1">
    <location>
        <begin position="21"/>
        <end position="434"/>
    </location>
</feature>
<dbReference type="InterPro" id="IPR011050">
    <property type="entry name" value="Pectin_lyase_fold/virulence"/>
</dbReference>
<dbReference type="SUPFAM" id="SSF51126">
    <property type="entry name" value="Pectin lyase-like"/>
    <property type="match status" value="1"/>
</dbReference>
<dbReference type="RefSeq" id="WP_182530558.1">
    <property type="nucleotide sequence ID" value="NZ_JACGXL010000002.1"/>
</dbReference>
<keyword evidence="3" id="KW-1185">Reference proteome</keyword>
<evidence type="ECO:0008006" key="4">
    <source>
        <dbReference type="Google" id="ProtNLM"/>
    </source>
</evidence>
<accession>A0A839EUS1</accession>
<dbReference type="Proteomes" id="UP000550401">
    <property type="component" value="Unassembled WGS sequence"/>
</dbReference>
<dbReference type="NCBIfam" id="NF041518">
    <property type="entry name" value="choice_anch_Q"/>
    <property type="match status" value="1"/>
</dbReference>
<comment type="caution">
    <text evidence="2">The sequence shown here is derived from an EMBL/GenBank/DDBJ whole genome shotgun (WGS) entry which is preliminary data.</text>
</comment>
<protein>
    <recommendedName>
        <fullName evidence="4">CSLREA domain-containing protein</fullName>
    </recommendedName>
</protein>
<dbReference type="PROSITE" id="PS51257">
    <property type="entry name" value="PROKAR_LIPOPROTEIN"/>
    <property type="match status" value="1"/>
</dbReference>
<evidence type="ECO:0000313" key="3">
    <source>
        <dbReference type="Proteomes" id="UP000550401"/>
    </source>
</evidence>
<gene>
    <name evidence="2" type="ORF">FHW12_001709</name>
</gene>
<dbReference type="InterPro" id="IPR059226">
    <property type="entry name" value="Choice_anch_Q_dom"/>
</dbReference>
<proteinExistence type="predicted"/>
<dbReference type="InterPro" id="IPR012334">
    <property type="entry name" value="Pectin_lyas_fold"/>
</dbReference>
<organism evidence="2 3">
    <name type="scientific">Dokdonella fugitiva</name>
    <dbReference type="NCBI Taxonomy" id="328517"/>
    <lineage>
        <taxon>Bacteria</taxon>
        <taxon>Pseudomonadati</taxon>
        <taxon>Pseudomonadota</taxon>
        <taxon>Gammaproteobacteria</taxon>
        <taxon>Lysobacterales</taxon>
        <taxon>Rhodanobacteraceae</taxon>
        <taxon>Dokdonella</taxon>
    </lineage>
</organism>